<organism evidence="2 3">
    <name type="scientific">Pseudogulbenkiania ferrooxidans 2002</name>
    <dbReference type="NCBI Taxonomy" id="279714"/>
    <lineage>
        <taxon>Bacteria</taxon>
        <taxon>Pseudomonadati</taxon>
        <taxon>Pseudomonadota</taxon>
        <taxon>Betaproteobacteria</taxon>
        <taxon>Neisseriales</taxon>
        <taxon>Chromobacteriaceae</taxon>
        <taxon>Pseudogulbenkiania</taxon>
    </lineage>
</organism>
<proteinExistence type="predicted"/>
<dbReference type="PANTHER" id="PTHR22916:SF3">
    <property type="entry name" value="UDP-GLCNAC:BETAGAL BETA-1,3-N-ACETYLGLUCOSAMINYLTRANSFERASE-LIKE PROTEIN 1"/>
    <property type="match status" value="1"/>
</dbReference>
<sequence>MDKIKQGSASLVVGDQQEKHPVVSVLLPVNRVDRFFIPAVESILTQTLQDFELIIIANGCSTEHLNKIRLTYGDHNRVRILNTEIKGLPFALNLGVHNARGLYIARMDADDISIPERLEKQLNTLEQNKKIGVVSSGVDFIDENDQAIREGKFPELTDKDHRRLLPLICCIAHPTVMVRKEIINKLGGYSFGSFSEDYDLWLRIMRELPEVEFYRIPESLLKYRRHGNQATSSKNIKKIRAYNSALKIRELFLSRKLKFIIGIILPARMVTLWRK</sequence>
<dbReference type="InterPro" id="IPR001173">
    <property type="entry name" value="Glyco_trans_2-like"/>
</dbReference>
<comment type="caution">
    <text evidence="2">The sequence shown here is derived from an EMBL/GenBank/DDBJ whole genome shotgun (WGS) entry which is preliminary data.</text>
</comment>
<reference evidence="2 3" key="1">
    <citation type="submission" date="2009-02" db="EMBL/GenBank/DDBJ databases">
        <title>Sequencing of the draft genome and assembly of Lutiella nitroferrum 2002.</title>
        <authorList>
            <consortium name="US DOE Joint Genome Institute (JGI-PGF)"/>
            <person name="Lucas S."/>
            <person name="Copeland A."/>
            <person name="Lapidus A."/>
            <person name="Glavina del Rio T."/>
            <person name="Tice H."/>
            <person name="Bruce D."/>
            <person name="Goodwin L."/>
            <person name="Pitluck S."/>
            <person name="Larimer F."/>
            <person name="Land M.L."/>
            <person name="Hauser L."/>
            <person name="Coates J.D."/>
        </authorList>
    </citation>
    <scope>NUCLEOTIDE SEQUENCE [LARGE SCALE GENOMIC DNA]</scope>
    <source>
        <strain evidence="2 3">2002</strain>
    </source>
</reference>
<protein>
    <submittedName>
        <fullName evidence="2">Glycosyl transferase family 2</fullName>
    </submittedName>
</protein>
<dbReference type="Pfam" id="PF00535">
    <property type="entry name" value="Glycos_transf_2"/>
    <property type="match status" value="1"/>
</dbReference>
<evidence type="ECO:0000313" key="3">
    <source>
        <dbReference type="Proteomes" id="UP000003165"/>
    </source>
</evidence>
<dbReference type="AlphaFoldDB" id="B9YZ84"/>
<dbReference type="InterPro" id="IPR029044">
    <property type="entry name" value="Nucleotide-diphossugar_trans"/>
</dbReference>
<dbReference type="EMBL" id="ACIS01000001">
    <property type="protein sequence ID" value="EEG10437.1"/>
    <property type="molecule type" value="Genomic_DNA"/>
</dbReference>
<dbReference type="SMR" id="B9YZ84"/>
<dbReference type="Gene3D" id="3.90.550.10">
    <property type="entry name" value="Spore Coat Polysaccharide Biosynthesis Protein SpsA, Chain A"/>
    <property type="match status" value="1"/>
</dbReference>
<keyword evidence="3" id="KW-1185">Reference proteome</keyword>
<dbReference type="Proteomes" id="UP000003165">
    <property type="component" value="Unassembled WGS sequence"/>
</dbReference>
<feature type="domain" description="Glycosyltransferase 2-like" evidence="1">
    <location>
        <begin position="34"/>
        <end position="186"/>
    </location>
</feature>
<dbReference type="SUPFAM" id="SSF53448">
    <property type="entry name" value="Nucleotide-diphospho-sugar transferases"/>
    <property type="match status" value="1"/>
</dbReference>
<name>B9YZ84_9NEIS</name>
<accession>B9YZ84</accession>
<dbReference type="PANTHER" id="PTHR22916">
    <property type="entry name" value="GLYCOSYLTRANSFERASE"/>
    <property type="match status" value="1"/>
</dbReference>
<dbReference type="GO" id="GO:0016758">
    <property type="term" value="F:hexosyltransferase activity"/>
    <property type="evidence" value="ECO:0007669"/>
    <property type="project" value="UniProtKB-ARBA"/>
</dbReference>
<dbReference type="RefSeq" id="WP_008952439.1">
    <property type="nucleotide sequence ID" value="NZ_ACIS01000001.1"/>
</dbReference>
<evidence type="ECO:0000313" key="2">
    <source>
        <dbReference type="EMBL" id="EEG10437.1"/>
    </source>
</evidence>
<evidence type="ECO:0000259" key="1">
    <source>
        <dbReference type="Pfam" id="PF00535"/>
    </source>
</evidence>
<keyword evidence="2" id="KW-0808">Transferase</keyword>
<gene>
    <name evidence="2" type="ORF">FuraDRAFT_0419</name>
</gene>
<dbReference type="eggNOG" id="COG1215">
    <property type="taxonomic scope" value="Bacteria"/>
</dbReference>